<dbReference type="PROSITE" id="PS50943">
    <property type="entry name" value="HTH_CROC1"/>
    <property type="match status" value="1"/>
</dbReference>
<dbReference type="PANTHER" id="PTHR46558">
    <property type="entry name" value="TRACRIPTIONAL REGULATORY PROTEIN-RELATED-RELATED"/>
    <property type="match status" value="1"/>
</dbReference>
<dbReference type="Pfam" id="PF01381">
    <property type="entry name" value="HTH_3"/>
    <property type="match status" value="1"/>
</dbReference>
<feature type="transmembrane region" description="Helical" evidence="2">
    <location>
        <begin position="190"/>
        <end position="210"/>
    </location>
</feature>
<dbReference type="InterPro" id="IPR010982">
    <property type="entry name" value="Lambda_DNA-bd_dom_sf"/>
</dbReference>
<organism evidence="4 5">
    <name type="scientific">Novosphingobium organovorum</name>
    <dbReference type="NCBI Taxonomy" id="2930092"/>
    <lineage>
        <taxon>Bacteria</taxon>
        <taxon>Pseudomonadati</taxon>
        <taxon>Pseudomonadota</taxon>
        <taxon>Alphaproteobacteria</taxon>
        <taxon>Sphingomonadales</taxon>
        <taxon>Sphingomonadaceae</taxon>
        <taxon>Novosphingobium</taxon>
    </lineage>
</organism>
<accession>A0ABT0BAT8</accession>
<dbReference type="SUPFAM" id="SSF47413">
    <property type="entry name" value="lambda repressor-like DNA-binding domains"/>
    <property type="match status" value="1"/>
</dbReference>
<dbReference type="PANTHER" id="PTHR46558:SF4">
    <property type="entry name" value="DNA-BIDING PHAGE PROTEIN"/>
    <property type="match status" value="1"/>
</dbReference>
<proteinExistence type="predicted"/>
<evidence type="ECO:0000313" key="4">
    <source>
        <dbReference type="EMBL" id="MCJ2182170.1"/>
    </source>
</evidence>
<evidence type="ECO:0000313" key="5">
    <source>
        <dbReference type="Proteomes" id="UP001162881"/>
    </source>
</evidence>
<dbReference type="SMART" id="SM00530">
    <property type="entry name" value="HTH_XRE"/>
    <property type="match status" value="1"/>
</dbReference>
<evidence type="ECO:0000259" key="3">
    <source>
        <dbReference type="PROSITE" id="PS50943"/>
    </source>
</evidence>
<evidence type="ECO:0000256" key="2">
    <source>
        <dbReference type="SAM" id="Phobius"/>
    </source>
</evidence>
<gene>
    <name evidence="4" type="ORF">MTR62_05575</name>
</gene>
<dbReference type="InterPro" id="IPR001387">
    <property type="entry name" value="Cro/C1-type_HTH"/>
</dbReference>
<dbReference type="RefSeq" id="WP_244017820.1">
    <property type="nucleotide sequence ID" value="NZ_JALHLF010000012.1"/>
</dbReference>
<keyword evidence="1" id="KW-0238">DNA-binding</keyword>
<dbReference type="Gene3D" id="1.10.260.40">
    <property type="entry name" value="lambda repressor-like DNA-binding domains"/>
    <property type="match status" value="1"/>
</dbReference>
<keyword evidence="2" id="KW-0472">Membrane</keyword>
<dbReference type="EMBL" id="JALHLF010000012">
    <property type="protein sequence ID" value="MCJ2182170.1"/>
    <property type="molecule type" value="Genomic_DNA"/>
</dbReference>
<keyword evidence="2" id="KW-1133">Transmembrane helix</keyword>
<feature type="domain" description="HTH cro/C1-type" evidence="3">
    <location>
        <begin position="7"/>
        <end position="61"/>
    </location>
</feature>
<name>A0ABT0BAT8_9SPHN</name>
<comment type="caution">
    <text evidence="4">The sequence shown here is derived from an EMBL/GenBank/DDBJ whole genome shotgun (WGS) entry which is preliminary data.</text>
</comment>
<reference evidence="4" key="1">
    <citation type="submission" date="2022-03" db="EMBL/GenBank/DDBJ databases">
        <title>Identification of a novel bacterium isolated from mangrove sediments.</title>
        <authorList>
            <person name="Pan X."/>
        </authorList>
    </citation>
    <scope>NUCLEOTIDE SEQUENCE</scope>
    <source>
        <strain evidence="4">B1949</strain>
    </source>
</reference>
<evidence type="ECO:0000256" key="1">
    <source>
        <dbReference type="ARBA" id="ARBA00023125"/>
    </source>
</evidence>
<dbReference type="Proteomes" id="UP001162881">
    <property type="component" value="Unassembled WGS sequence"/>
</dbReference>
<keyword evidence="2" id="KW-0812">Transmembrane</keyword>
<sequence>MKFGDYLKQKRAERGWTQPEAASRVRIEQSYLSKLENGKSIPSGDIYQRLAEVYGINPTDMAGVLFPAELDRLRDIDTLRDLLLERSRRDVETPRRLLIAGLAALVLGGGFVGFAMTEPARSMLEYTYRSQGVIAADAPADSEIPPGTDEQTRFLTQMRGPMFTEKALDGKRVWLLVGSNEIHQPPRHRWALIPGVALIVGGLGCFFVAWRWR</sequence>
<protein>
    <submittedName>
        <fullName evidence="4">Helix-turn-helix transcriptional regulator</fullName>
    </submittedName>
</protein>
<feature type="transmembrane region" description="Helical" evidence="2">
    <location>
        <begin position="97"/>
        <end position="116"/>
    </location>
</feature>
<keyword evidence="5" id="KW-1185">Reference proteome</keyword>
<dbReference type="CDD" id="cd00093">
    <property type="entry name" value="HTH_XRE"/>
    <property type="match status" value="1"/>
</dbReference>